<accession>A0A6P6E992</accession>
<dbReference type="OrthoDB" id="6409159at2759"/>
<feature type="chain" id="PRO_5028026302" evidence="2">
    <location>
        <begin position="23"/>
        <end position="202"/>
    </location>
</feature>
<feature type="domain" description="MD-2-related lipid-recognition" evidence="3">
    <location>
        <begin position="45"/>
        <end position="197"/>
    </location>
</feature>
<evidence type="ECO:0000256" key="1">
    <source>
        <dbReference type="ARBA" id="ARBA00022729"/>
    </source>
</evidence>
<sequence>MPALSTPLLLVLGLLLAGRAEPARLTVSRVSAPGARPSRLGSFSWDNCDEGKDPSVIKGLTVEPDPIVIPGNVTVSAEGRTSVALTSPLKVELTLEREVAGLWIKIPCVEQVGSCTYDDICNMLATYIPPGEPCPEPLHTCGLPCHCPFKQGIYSLPRSNFTVPDLELPSWLSTGNYRVQSILSHGGDRLGCVRISASLKGK</sequence>
<dbReference type="Proteomes" id="UP000515203">
    <property type="component" value="Unplaced"/>
</dbReference>
<dbReference type="InterPro" id="IPR028996">
    <property type="entry name" value="GM2-AP"/>
</dbReference>
<reference evidence="5" key="1">
    <citation type="submission" date="2025-08" db="UniProtKB">
        <authorList>
            <consortium name="RefSeq"/>
        </authorList>
    </citation>
    <scope>IDENTIFICATION</scope>
</reference>
<dbReference type="GO" id="GO:0009898">
    <property type="term" value="C:cytoplasmic side of plasma membrane"/>
    <property type="evidence" value="ECO:0007669"/>
    <property type="project" value="TreeGrafter"/>
</dbReference>
<proteinExistence type="predicted"/>
<dbReference type="GO" id="GO:0005319">
    <property type="term" value="F:lipid transporter activity"/>
    <property type="evidence" value="ECO:0007669"/>
    <property type="project" value="TreeGrafter"/>
</dbReference>
<keyword evidence="1 2" id="KW-0732">Signal</keyword>
<dbReference type="InterPro" id="IPR036846">
    <property type="entry name" value="GM2-AP_sf"/>
</dbReference>
<evidence type="ECO:0000259" key="3">
    <source>
        <dbReference type="SMART" id="SM00737"/>
    </source>
</evidence>
<feature type="signal peptide" evidence="2">
    <location>
        <begin position="1"/>
        <end position="22"/>
    </location>
</feature>
<protein>
    <submittedName>
        <fullName evidence="5">Ganglioside GM2 activator isoform X1</fullName>
    </submittedName>
</protein>
<evidence type="ECO:0000313" key="5">
    <source>
        <dbReference type="RefSeq" id="XP_023568909.1"/>
    </source>
</evidence>
<dbReference type="FunCoup" id="A0A6P6E992">
    <property type="interactions" value="284"/>
</dbReference>
<name>A0A6P6E992_OCTDE</name>
<dbReference type="PANTHER" id="PTHR17357">
    <property type="entry name" value="GM2 GANGLIOSIDE ACTIVATOR PROTEIN"/>
    <property type="match status" value="1"/>
</dbReference>
<dbReference type="InterPro" id="IPR003172">
    <property type="entry name" value="ML_dom"/>
</dbReference>
<evidence type="ECO:0000256" key="2">
    <source>
        <dbReference type="SAM" id="SignalP"/>
    </source>
</evidence>
<dbReference type="PANTHER" id="PTHR17357:SF0">
    <property type="entry name" value="GANGLIOSIDE GM2 ACTIVATOR"/>
    <property type="match status" value="1"/>
</dbReference>
<organism evidence="4 5">
    <name type="scientific">Octodon degus</name>
    <name type="common">Degu</name>
    <name type="synonym">Sciurus degus</name>
    <dbReference type="NCBI Taxonomy" id="10160"/>
    <lineage>
        <taxon>Eukaryota</taxon>
        <taxon>Metazoa</taxon>
        <taxon>Chordata</taxon>
        <taxon>Craniata</taxon>
        <taxon>Vertebrata</taxon>
        <taxon>Euteleostomi</taxon>
        <taxon>Mammalia</taxon>
        <taxon>Eutheria</taxon>
        <taxon>Euarchontoglires</taxon>
        <taxon>Glires</taxon>
        <taxon>Rodentia</taxon>
        <taxon>Hystricomorpha</taxon>
        <taxon>Octodontidae</taxon>
        <taxon>Octodon</taxon>
    </lineage>
</organism>
<dbReference type="SMART" id="SM00737">
    <property type="entry name" value="ML"/>
    <property type="match status" value="1"/>
</dbReference>
<evidence type="ECO:0000313" key="4">
    <source>
        <dbReference type="Proteomes" id="UP000515203"/>
    </source>
</evidence>
<keyword evidence="4" id="KW-1185">Reference proteome</keyword>
<gene>
    <name evidence="5" type="primary">Gm2a</name>
</gene>
<dbReference type="GeneID" id="101567849"/>
<dbReference type="GO" id="GO:0006689">
    <property type="term" value="P:ganglioside catabolic process"/>
    <property type="evidence" value="ECO:0007669"/>
    <property type="project" value="InterPro"/>
</dbReference>
<dbReference type="GO" id="GO:0008047">
    <property type="term" value="F:enzyme activator activity"/>
    <property type="evidence" value="ECO:0007669"/>
    <property type="project" value="InterPro"/>
</dbReference>
<dbReference type="CTD" id="2760"/>
<dbReference type="SUPFAM" id="SSF63707">
    <property type="entry name" value="Ganglioside M2 (gm2) activator"/>
    <property type="match status" value="1"/>
</dbReference>
<dbReference type="Gene3D" id="2.70.220.10">
    <property type="entry name" value="Ganglioside GM2 activator"/>
    <property type="match status" value="1"/>
</dbReference>
<dbReference type="Pfam" id="PF02221">
    <property type="entry name" value="E1_DerP2_DerF2"/>
    <property type="match status" value="1"/>
</dbReference>
<dbReference type="AlphaFoldDB" id="A0A6P6E992"/>
<dbReference type="InParanoid" id="A0A6P6E992"/>
<dbReference type="RefSeq" id="XP_023568909.1">
    <property type="nucleotide sequence ID" value="XM_023713141.1"/>
</dbReference>